<dbReference type="InterPro" id="IPR027417">
    <property type="entry name" value="P-loop_NTPase"/>
</dbReference>
<organism evidence="7 11">
    <name type="scientific">Salinibacter ruber</name>
    <dbReference type="NCBI Taxonomy" id="146919"/>
    <lineage>
        <taxon>Bacteria</taxon>
        <taxon>Pseudomonadati</taxon>
        <taxon>Rhodothermota</taxon>
        <taxon>Rhodothermia</taxon>
        <taxon>Rhodothermales</taxon>
        <taxon>Salinibacteraceae</taxon>
        <taxon>Salinibacter</taxon>
    </lineage>
</organism>
<dbReference type="Proteomes" id="UP001155010">
    <property type="component" value="Unassembled WGS sequence"/>
</dbReference>
<dbReference type="PANTHER" id="PTHR43023:SF6">
    <property type="entry name" value="INTERMEMBRANE PHOSPHOLIPID TRANSPORT SYSTEM ATP-BINDING PROTEIN MLAF"/>
    <property type="match status" value="1"/>
</dbReference>
<evidence type="ECO:0000256" key="1">
    <source>
        <dbReference type="ARBA" id="ARBA00022448"/>
    </source>
</evidence>
<dbReference type="EMBL" id="JANUAU010000003">
    <property type="protein sequence ID" value="MCS3677207.1"/>
    <property type="molecule type" value="Genomic_DNA"/>
</dbReference>
<evidence type="ECO:0000313" key="8">
    <source>
        <dbReference type="EMBL" id="MCS4035722.1"/>
    </source>
</evidence>
<dbReference type="Proteomes" id="UP001155040">
    <property type="component" value="Unassembled WGS sequence"/>
</dbReference>
<evidence type="ECO:0000313" key="5">
    <source>
        <dbReference type="EMBL" id="MCS3677207.1"/>
    </source>
</evidence>
<dbReference type="Proteomes" id="UP001155144">
    <property type="component" value="Unassembled WGS sequence"/>
</dbReference>
<comment type="caution">
    <text evidence="7">The sequence shown here is derived from an EMBL/GenBank/DDBJ whole genome shotgun (WGS) entry which is preliminary data.</text>
</comment>
<feature type="domain" description="ABC transporter" evidence="4">
    <location>
        <begin position="2"/>
        <end position="238"/>
    </location>
</feature>
<dbReference type="RefSeq" id="WP_013062686.1">
    <property type="nucleotide sequence ID" value="NZ_CALTRV010000009.1"/>
</dbReference>
<dbReference type="SMART" id="SM00382">
    <property type="entry name" value="AAA"/>
    <property type="match status" value="1"/>
</dbReference>
<evidence type="ECO:0000313" key="9">
    <source>
        <dbReference type="EMBL" id="MCS4120214.1"/>
    </source>
</evidence>
<dbReference type="Gene3D" id="3.40.50.300">
    <property type="entry name" value="P-loop containing nucleotide triphosphate hydrolases"/>
    <property type="match status" value="1"/>
</dbReference>
<proteinExistence type="predicted"/>
<protein>
    <submittedName>
        <fullName evidence="7">Phospholipid/cholesterol/gamma-HCH transport system ATP-binding protein</fullName>
    </submittedName>
</protein>
<dbReference type="PROSITE" id="PS00211">
    <property type="entry name" value="ABC_TRANSPORTER_1"/>
    <property type="match status" value="1"/>
</dbReference>
<evidence type="ECO:0000313" key="7">
    <source>
        <dbReference type="EMBL" id="MCS3950136.1"/>
    </source>
</evidence>
<dbReference type="GO" id="GO:0016887">
    <property type="term" value="F:ATP hydrolysis activity"/>
    <property type="evidence" value="ECO:0007669"/>
    <property type="project" value="InterPro"/>
</dbReference>
<dbReference type="InterPro" id="IPR003593">
    <property type="entry name" value="AAA+_ATPase"/>
</dbReference>
<dbReference type="GeneID" id="83729521"/>
<dbReference type="EMBL" id="JANTYZ010000001">
    <property type="protein sequence ID" value="MCS3863990.1"/>
    <property type="molecule type" value="Genomic_DNA"/>
</dbReference>
<dbReference type="CDD" id="cd03261">
    <property type="entry name" value="ABC_Org_Solvent_Resistant"/>
    <property type="match status" value="1"/>
</dbReference>
<evidence type="ECO:0000256" key="2">
    <source>
        <dbReference type="ARBA" id="ARBA00022741"/>
    </source>
</evidence>
<dbReference type="InterPro" id="IPR003439">
    <property type="entry name" value="ABC_transporter-like_ATP-bd"/>
</dbReference>
<dbReference type="Proteomes" id="UP001155027">
    <property type="component" value="Unassembled WGS sequence"/>
</dbReference>
<dbReference type="PANTHER" id="PTHR43023">
    <property type="entry name" value="PROTEIN TRIGALACTOSYLDIACYLGLYCEROL 3, CHLOROPLASTIC"/>
    <property type="match status" value="1"/>
</dbReference>
<dbReference type="Proteomes" id="UP001155110">
    <property type="component" value="Unassembled WGS sequence"/>
</dbReference>
<evidence type="ECO:0000313" key="11">
    <source>
        <dbReference type="Proteomes" id="UP001155010"/>
    </source>
</evidence>
<sequence>MIEVQNVSKGFGTLQVLEGVSLDIHDGETLAIIGRSGSGKSVLMKHVVGLLTPDEGRVLVDGTDIDTIPYEELRRLRRRFGVLFQGGALFDSMTTFENVAFPLRYFSSLDEGGIRDRVQECLDLVRLSGVGTKNPTDLSGGMRKRVALARAIAIEPEYILYDEPTSGLDPETSNTINDLISHLAEELNVTSVVVTHDMHSVLSIADRVAFLHERNLEWVGPVSGIHDCSNPHLNSFVKANEYQVGDTTPALSGPSA</sequence>
<dbReference type="AlphaFoldDB" id="A0A9X2TA71"/>
<dbReference type="EMBL" id="JANUBL010000001">
    <property type="protein sequence ID" value="MCS4120214.1"/>
    <property type="molecule type" value="Genomic_DNA"/>
</dbReference>
<dbReference type="Proteomes" id="UP001155034">
    <property type="component" value="Unassembled WGS sequence"/>
</dbReference>
<accession>A0A9X2TA71</accession>
<evidence type="ECO:0000313" key="6">
    <source>
        <dbReference type="EMBL" id="MCS3863990.1"/>
    </source>
</evidence>
<evidence type="ECO:0000256" key="3">
    <source>
        <dbReference type="ARBA" id="ARBA00022840"/>
    </source>
</evidence>
<dbReference type="EMBL" id="JANUBF010000004">
    <property type="protein sequence ID" value="MCS4035722.1"/>
    <property type="molecule type" value="Genomic_DNA"/>
</dbReference>
<evidence type="ECO:0000313" key="10">
    <source>
        <dbReference type="EMBL" id="MCS4157604.1"/>
    </source>
</evidence>
<dbReference type="GO" id="GO:0005524">
    <property type="term" value="F:ATP binding"/>
    <property type="evidence" value="ECO:0007669"/>
    <property type="project" value="UniProtKB-KW"/>
</dbReference>
<dbReference type="InterPro" id="IPR017871">
    <property type="entry name" value="ABC_transporter-like_CS"/>
</dbReference>
<dbReference type="SUPFAM" id="SSF52540">
    <property type="entry name" value="P-loop containing nucleoside triphosphate hydrolases"/>
    <property type="match status" value="1"/>
</dbReference>
<dbReference type="PROSITE" id="PS50893">
    <property type="entry name" value="ABC_TRANSPORTER_2"/>
    <property type="match status" value="1"/>
</dbReference>
<gene>
    <name evidence="9" type="ORF">GGP45_000532</name>
    <name evidence="5" type="ORF">GGP71_001123</name>
    <name evidence="6" type="ORF">GGP82_000521</name>
    <name evidence="7" type="ORF">GGP83_000062</name>
    <name evidence="10" type="ORF">GGP99_001564</name>
    <name evidence="8" type="ORF">GGQ01_000771</name>
</gene>
<keyword evidence="1" id="KW-0813">Transport</keyword>
<dbReference type="EMBL" id="JANUBB010000001">
    <property type="protein sequence ID" value="MCS3950136.1"/>
    <property type="molecule type" value="Genomic_DNA"/>
</dbReference>
<name>A0A9X2TA71_9BACT</name>
<evidence type="ECO:0000259" key="4">
    <source>
        <dbReference type="PROSITE" id="PS50893"/>
    </source>
</evidence>
<keyword evidence="2" id="KW-0547">Nucleotide-binding</keyword>
<dbReference type="EMBL" id="JANTZM010000006">
    <property type="protein sequence ID" value="MCS4157604.1"/>
    <property type="molecule type" value="Genomic_DNA"/>
</dbReference>
<keyword evidence="3 7" id="KW-0067">ATP-binding</keyword>
<dbReference type="Pfam" id="PF00005">
    <property type="entry name" value="ABC_tran"/>
    <property type="match status" value="1"/>
</dbReference>
<reference evidence="7" key="1">
    <citation type="submission" date="2022-08" db="EMBL/GenBank/DDBJ databases">
        <title>Genomic Encyclopedia of Type Strains, Phase V (KMG-V): Genome sequencing to study the core and pangenomes of soil and plant-associated prokaryotes.</title>
        <authorList>
            <person name="Whitman W."/>
        </authorList>
    </citation>
    <scope>NUCLEOTIDE SEQUENCE</scope>
    <source>
        <strain evidence="5">0</strain>
        <strain evidence="6">SP2016B</strain>
        <strain evidence="7">SP2017</strain>
        <strain evidence="10">SP3002</strain>
        <strain evidence="8">SP3012</strain>
        <strain evidence="9">SP3026</strain>
    </source>
</reference>